<organism evidence="2">
    <name type="scientific">Myoviridae sp. ctkmZ20</name>
    <dbReference type="NCBI Taxonomy" id="2825166"/>
    <lineage>
        <taxon>Viruses</taxon>
        <taxon>Duplodnaviria</taxon>
        <taxon>Heunggongvirae</taxon>
        <taxon>Uroviricota</taxon>
        <taxon>Caudoviricetes</taxon>
    </lineage>
</organism>
<sequence length="115" mass="13490">MALAKDLQIYKDTFELVDKLTAMKVGFPRMYRYDLGEKMTSVALELFEYIQLANMYADNRHQYMMGFRVKFELLKTILRLCFKRKLFSEKQAADICRLTTIIGRQATAWGNSKKG</sequence>
<dbReference type="EMBL" id="BK015248">
    <property type="protein sequence ID" value="DAD97761.1"/>
    <property type="molecule type" value="Genomic_DNA"/>
</dbReference>
<dbReference type="CDD" id="cd16376">
    <property type="entry name" value="Avd_like"/>
    <property type="match status" value="1"/>
</dbReference>
<accession>A0A8S5NSU3</accession>
<dbReference type="InterPro" id="IPR036583">
    <property type="entry name" value="23S_rRNA_IVS_sf"/>
</dbReference>
<dbReference type="Gene3D" id="1.20.1440.60">
    <property type="entry name" value="23S rRNA-intervening sequence"/>
    <property type="match status" value="1"/>
</dbReference>
<reference evidence="2" key="1">
    <citation type="journal article" date="2021" name="Proc. Natl. Acad. Sci. U.S.A.">
        <title>A Catalog of Tens of Thousands of Viruses from Human Metagenomes Reveals Hidden Associations with Chronic Diseases.</title>
        <authorList>
            <person name="Tisza M.J."/>
            <person name="Buck C.B."/>
        </authorList>
    </citation>
    <scope>NUCLEOTIDE SEQUENCE</scope>
    <source>
        <strain evidence="2">CtkmZ20</strain>
    </source>
</reference>
<dbReference type="Pfam" id="PF22296">
    <property type="entry name" value="bAvd"/>
    <property type="match status" value="1"/>
</dbReference>
<evidence type="ECO:0000259" key="1">
    <source>
        <dbReference type="Pfam" id="PF22296"/>
    </source>
</evidence>
<name>A0A8S5NSU3_9CAUD</name>
<feature type="domain" description="bAvd-like" evidence="1">
    <location>
        <begin position="13"/>
        <end position="111"/>
    </location>
</feature>
<proteinExistence type="predicted"/>
<evidence type="ECO:0000313" key="2">
    <source>
        <dbReference type="EMBL" id="DAD97761.1"/>
    </source>
</evidence>
<dbReference type="InterPro" id="IPR055360">
    <property type="entry name" value="bAvd"/>
</dbReference>
<protein>
    <submittedName>
        <fullName evidence="2">Avd-like protein</fullName>
    </submittedName>
</protein>